<comment type="caution">
    <text evidence="8">The sequence shown here is derived from an EMBL/GenBank/DDBJ whole genome shotgun (WGS) entry which is preliminary data.</text>
</comment>
<dbReference type="InterPro" id="IPR013767">
    <property type="entry name" value="PAS_fold"/>
</dbReference>
<feature type="compositionally biased region" description="Gly residues" evidence="6">
    <location>
        <begin position="384"/>
        <end position="395"/>
    </location>
</feature>
<evidence type="ECO:0000256" key="6">
    <source>
        <dbReference type="SAM" id="MobiDB-lite"/>
    </source>
</evidence>
<evidence type="ECO:0000313" key="9">
    <source>
        <dbReference type="Proteomes" id="UP001152622"/>
    </source>
</evidence>
<evidence type="ECO:0000256" key="2">
    <source>
        <dbReference type="ARBA" id="ARBA00023015"/>
    </source>
</evidence>
<evidence type="ECO:0000256" key="1">
    <source>
        <dbReference type="ARBA" id="ARBA00004123"/>
    </source>
</evidence>
<evidence type="ECO:0000256" key="3">
    <source>
        <dbReference type="ARBA" id="ARBA00023125"/>
    </source>
</evidence>
<feature type="domain" description="PAS" evidence="7">
    <location>
        <begin position="123"/>
        <end position="186"/>
    </location>
</feature>
<dbReference type="Gene3D" id="3.30.450.20">
    <property type="entry name" value="PAS domain"/>
    <property type="match status" value="1"/>
</dbReference>
<evidence type="ECO:0000259" key="7">
    <source>
        <dbReference type="PROSITE" id="PS50112"/>
    </source>
</evidence>
<keyword evidence="9" id="KW-1185">Reference proteome</keyword>
<keyword evidence="5" id="KW-0539">Nucleus</keyword>
<dbReference type="PROSITE" id="PS50112">
    <property type="entry name" value="PAS"/>
    <property type="match status" value="1"/>
</dbReference>
<evidence type="ECO:0000313" key="8">
    <source>
        <dbReference type="EMBL" id="KAJ8336688.1"/>
    </source>
</evidence>
<dbReference type="GO" id="GO:0000976">
    <property type="term" value="F:transcription cis-regulatory region binding"/>
    <property type="evidence" value="ECO:0007669"/>
    <property type="project" value="TreeGrafter"/>
</dbReference>
<gene>
    <name evidence="8" type="ORF">SKAU_G00379080</name>
</gene>
<reference evidence="8" key="1">
    <citation type="journal article" date="2023" name="Science">
        <title>Genome structures resolve the early diversification of teleost fishes.</title>
        <authorList>
            <person name="Parey E."/>
            <person name="Louis A."/>
            <person name="Montfort J."/>
            <person name="Bouchez O."/>
            <person name="Roques C."/>
            <person name="Iampietro C."/>
            <person name="Lluch J."/>
            <person name="Castinel A."/>
            <person name="Donnadieu C."/>
            <person name="Desvignes T."/>
            <person name="Floi Bucao C."/>
            <person name="Jouanno E."/>
            <person name="Wen M."/>
            <person name="Mejri S."/>
            <person name="Dirks R."/>
            <person name="Jansen H."/>
            <person name="Henkel C."/>
            <person name="Chen W.J."/>
            <person name="Zahm M."/>
            <person name="Cabau C."/>
            <person name="Klopp C."/>
            <person name="Thompson A.W."/>
            <person name="Robinson-Rechavi M."/>
            <person name="Braasch I."/>
            <person name="Lecointre G."/>
            <person name="Bobe J."/>
            <person name="Postlethwait J.H."/>
            <person name="Berthelot C."/>
            <person name="Roest Crollius H."/>
            <person name="Guiguen Y."/>
        </authorList>
    </citation>
    <scope>NUCLEOTIDE SEQUENCE</scope>
    <source>
        <strain evidence="8">WJC10195</strain>
    </source>
</reference>
<feature type="compositionally biased region" description="Polar residues" evidence="6">
    <location>
        <begin position="366"/>
        <end position="378"/>
    </location>
</feature>
<dbReference type="PANTHER" id="PTHR10649">
    <property type="entry name" value="ARYL HYDROCARBON RECEPTOR"/>
    <property type="match status" value="1"/>
</dbReference>
<comment type="subcellular location">
    <subcellularLocation>
        <location evidence="1">Nucleus</location>
    </subcellularLocation>
</comment>
<accession>A0A9Q1ICG3</accession>
<keyword evidence="4" id="KW-0804">Transcription</keyword>
<dbReference type="SUPFAM" id="SSF55785">
    <property type="entry name" value="PYP-like sensor domain (PAS domain)"/>
    <property type="match status" value="1"/>
</dbReference>
<dbReference type="Proteomes" id="UP001152622">
    <property type="component" value="Chromosome 19"/>
</dbReference>
<dbReference type="CDD" id="cd00130">
    <property type="entry name" value="PAS"/>
    <property type="match status" value="1"/>
</dbReference>
<keyword evidence="3" id="KW-0238">DNA-binding</keyword>
<dbReference type="GO" id="GO:0006805">
    <property type="term" value="P:xenobiotic metabolic process"/>
    <property type="evidence" value="ECO:0007669"/>
    <property type="project" value="InterPro"/>
</dbReference>
<dbReference type="InterPro" id="IPR000014">
    <property type="entry name" value="PAS"/>
</dbReference>
<feature type="region of interest" description="Disordered" evidence="6">
    <location>
        <begin position="366"/>
        <end position="405"/>
    </location>
</feature>
<dbReference type="AlphaFoldDB" id="A0A9Q1ICG3"/>
<organism evidence="8 9">
    <name type="scientific">Synaphobranchus kaupii</name>
    <name type="common">Kaup's arrowtooth eel</name>
    <dbReference type="NCBI Taxonomy" id="118154"/>
    <lineage>
        <taxon>Eukaryota</taxon>
        <taxon>Metazoa</taxon>
        <taxon>Chordata</taxon>
        <taxon>Craniata</taxon>
        <taxon>Vertebrata</taxon>
        <taxon>Euteleostomi</taxon>
        <taxon>Actinopterygii</taxon>
        <taxon>Neopterygii</taxon>
        <taxon>Teleostei</taxon>
        <taxon>Anguilliformes</taxon>
        <taxon>Synaphobranchidae</taxon>
        <taxon>Synaphobranchus</taxon>
    </lineage>
</organism>
<keyword evidence="2" id="KW-0805">Transcription regulation</keyword>
<dbReference type="GO" id="GO:0005634">
    <property type="term" value="C:nucleus"/>
    <property type="evidence" value="ECO:0007669"/>
    <property type="project" value="UniProtKB-SubCell"/>
</dbReference>
<evidence type="ECO:0000256" key="4">
    <source>
        <dbReference type="ARBA" id="ARBA00023163"/>
    </source>
</evidence>
<dbReference type="SMART" id="SM00091">
    <property type="entry name" value="PAS"/>
    <property type="match status" value="1"/>
</dbReference>
<name>A0A9Q1ICG3_SYNKA</name>
<dbReference type="GO" id="GO:0034751">
    <property type="term" value="C:aryl hydrocarbon receptor complex"/>
    <property type="evidence" value="ECO:0007669"/>
    <property type="project" value="TreeGrafter"/>
</dbReference>
<dbReference type="InterPro" id="IPR039091">
    <property type="entry name" value="AHR/AHRR"/>
</dbReference>
<dbReference type="PANTHER" id="PTHR10649:SF3">
    <property type="entry name" value="ARYL HYDROCARBON RECEPTOR REPRESSOR"/>
    <property type="match status" value="1"/>
</dbReference>
<dbReference type="OrthoDB" id="7788762at2759"/>
<dbReference type="EMBL" id="JAINUF010000019">
    <property type="protein sequence ID" value="KAJ8336688.1"/>
    <property type="molecule type" value="Genomic_DNA"/>
</dbReference>
<dbReference type="Pfam" id="PF00989">
    <property type="entry name" value="PAS"/>
    <property type="match status" value="1"/>
</dbReference>
<sequence length="626" mass="67439">MLFFFIRQRGSEEEQVLGLDLNFIMKVSTGDCLAAPGQGSQGSAGLSETDRRTDCVTEELSVSASRSASSCSLSLSALGLVSAGVGAAVQEKPSQKIPGSSETHSARGHALPVGFGAPETQLLLESLTGFALVVSTDGIIFYASSTIVDYLGFHQTDVMHQNVFDYIHVDDRQEFQRQLHWAMNPAQQEGGPDLLSAVGQGEDVLISSLFSSQETDGVPPELSPFLTRCFISRARCLLDSTSGFLGRLKFLQGQKKRAVTGATLPPQLALFCVAVPLLLPSTAELKMKGAMMRSKHRNSVSALELSEKRYLCSERMGEDGDALGCSSNMSRQQLYLSPWTPLPKEGVRFRGDEFYPQEEPLNFCKSSANGQRGSSQESLWAGRGTLGGARAGHGGVPQKAGHYGKPPGAYRASPGCHGDGSDVCPAKLYGAAGCCGGCRRQGGERVRRPRRELLRRPPRPARGRRQDRARLGLGEWLRPTEAGCYELYAPCHRGKPGPGPAFAQNLGLGAGRPLKCVLNRDLSLFGPQRPPQPDPQCSSEAAGCVDAHLYGNGPADNKGVLQQDYKLTYEFRSHSLAPSIKQEPLDSPAWSDGHQDISNAPLLRNIMPNCIMGAVGNKSLPYGYMQ</sequence>
<proteinExistence type="predicted"/>
<dbReference type="GO" id="GO:0004879">
    <property type="term" value="F:nuclear receptor activity"/>
    <property type="evidence" value="ECO:0007669"/>
    <property type="project" value="TreeGrafter"/>
</dbReference>
<evidence type="ECO:0000256" key="5">
    <source>
        <dbReference type="ARBA" id="ARBA00023242"/>
    </source>
</evidence>
<dbReference type="InterPro" id="IPR035965">
    <property type="entry name" value="PAS-like_dom_sf"/>
</dbReference>
<dbReference type="FunFam" id="3.30.450.20:FF:000035">
    <property type="entry name" value="Aryl hydrocarbon receptor"/>
    <property type="match status" value="1"/>
</dbReference>
<protein>
    <recommendedName>
        <fullName evidence="7">PAS domain-containing protein</fullName>
    </recommendedName>
</protein>